<proteinExistence type="predicted"/>
<dbReference type="Proteomes" id="UP001162972">
    <property type="component" value="Chromosome 13"/>
</dbReference>
<dbReference type="EMBL" id="JAPFFJ010000002">
    <property type="protein sequence ID" value="KAJ6433361.1"/>
    <property type="molecule type" value="Genomic_DNA"/>
</dbReference>
<gene>
    <name evidence="3" type="ORF">OIU84_017120</name>
</gene>
<sequence>MIVKSFMLQTTIIMKNVSRNKFLLCFKPVVDMDQLVLDRSKVGVGDHSARQAVKHLAREKKKMDHMKRLVPNSSLLSDDNYDTEMISSSENSLALHSSKKNLSRVIKTVFFETLLSKRVRDGKGNPCQDSNIGSKRSSSMDSKKCLDDKTNSVNKVVLIETHQANEATSCSGSISESTKLSRIKNSRKPNQELEFKATIMDKSSIYLFLISLTVTVLWGKFCAIFFTIIWLYFLPRKQHNPSRRPRNVIRSLWLPEKEENKDQYCYKKKVIMEGLLERTSQRVNGIKFST</sequence>
<organism evidence="3 4">
    <name type="scientific">Salix udensis</name>
    <dbReference type="NCBI Taxonomy" id="889485"/>
    <lineage>
        <taxon>Eukaryota</taxon>
        <taxon>Viridiplantae</taxon>
        <taxon>Streptophyta</taxon>
        <taxon>Embryophyta</taxon>
        <taxon>Tracheophyta</taxon>
        <taxon>Spermatophyta</taxon>
        <taxon>Magnoliopsida</taxon>
        <taxon>eudicotyledons</taxon>
        <taxon>Gunneridae</taxon>
        <taxon>Pentapetalae</taxon>
        <taxon>rosids</taxon>
        <taxon>fabids</taxon>
        <taxon>Malpighiales</taxon>
        <taxon>Salicaceae</taxon>
        <taxon>Saliceae</taxon>
        <taxon>Salix</taxon>
    </lineage>
</organism>
<keyword evidence="2" id="KW-1133">Transmembrane helix</keyword>
<keyword evidence="2" id="KW-0472">Membrane</keyword>
<comment type="caution">
    <text evidence="3">The sequence shown here is derived from an EMBL/GenBank/DDBJ whole genome shotgun (WGS) entry which is preliminary data.</text>
</comment>
<dbReference type="AlphaFoldDB" id="A0AAD6PKQ4"/>
<evidence type="ECO:0000313" key="4">
    <source>
        <dbReference type="Proteomes" id="UP001162972"/>
    </source>
</evidence>
<evidence type="ECO:0000313" key="3">
    <source>
        <dbReference type="EMBL" id="KAJ6433361.1"/>
    </source>
</evidence>
<keyword evidence="2" id="KW-0812">Transmembrane</keyword>
<feature type="region of interest" description="Disordered" evidence="1">
    <location>
        <begin position="122"/>
        <end position="146"/>
    </location>
</feature>
<protein>
    <submittedName>
        <fullName evidence="3">Uncharacterized protein</fullName>
    </submittedName>
</protein>
<keyword evidence="4" id="KW-1185">Reference proteome</keyword>
<reference evidence="3 4" key="1">
    <citation type="journal article" date="2023" name="Int. J. Mol. Sci.">
        <title>De Novo Assembly and Annotation of 11 Diverse Shrub Willow (Salix) Genomes Reveals Novel Gene Organization in Sex-Linked Regions.</title>
        <authorList>
            <person name="Hyden B."/>
            <person name="Feng K."/>
            <person name="Yates T.B."/>
            <person name="Jawdy S."/>
            <person name="Cereghino C."/>
            <person name="Smart L.B."/>
            <person name="Muchero W."/>
        </authorList>
    </citation>
    <scope>NUCLEOTIDE SEQUENCE [LARGE SCALE GENOMIC DNA]</scope>
    <source>
        <tissue evidence="3">Shoot tip</tissue>
    </source>
</reference>
<dbReference type="PANTHER" id="PTHR34379">
    <property type="entry name" value="OS07G0553800 PROTEIN"/>
    <property type="match status" value="1"/>
</dbReference>
<accession>A0AAD6PKQ4</accession>
<feature type="transmembrane region" description="Helical" evidence="2">
    <location>
        <begin position="205"/>
        <end position="234"/>
    </location>
</feature>
<evidence type="ECO:0000256" key="1">
    <source>
        <dbReference type="SAM" id="MobiDB-lite"/>
    </source>
</evidence>
<evidence type="ECO:0000256" key="2">
    <source>
        <dbReference type="SAM" id="Phobius"/>
    </source>
</evidence>
<dbReference type="PANTHER" id="PTHR34379:SF15">
    <property type="entry name" value="PROTEIN, PUTATIVE-RELATED"/>
    <property type="match status" value="1"/>
</dbReference>
<name>A0AAD6PKQ4_9ROSI</name>
<dbReference type="InterPro" id="IPR040411">
    <property type="entry name" value="At5g23160-like"/>
</dbReference>
<feature type="compositionally biased region" description="Polar residues" evidence="1">
    <location>
        <begin position="127"/>
        <end position="140"/>
    </location>
</feature>